<dbReference type="PANTHER" id="PTHR24198">
    <property type="entry name" value="ANKYRIN REPEAT AND PROTEIN KINASE DOMAIN-CONTAINING PROTEIN"/>
    <property type="match status" value="1"/>
</dbReference>
<keyword evidence="2 3" id="KW-0040">ANK repeat</keyword>
<organism evidence="4 5">
    <name type="scientific">Halobacteriovorax marinus</name>
    <dbReference type="NCBI Taxonomy" id="97084"/>
    <lineage>
        <taxon>Bacteria</taxon>
        <taxon>Pseudomonadati</taxon>
        <taxon>Bdellovibrionota</taxon>
        <taxon>Bacteriovoracia</taxon>
        <taxon>Bacteriovoracales</taxon>
        <taxon>Halobacteriovoraceae</taxon>
        <taxon>Halobacteriovorax</taxon>
    </lineage>
</organism>
<comment type="caution">
    <text evidence="4">The sequence shown here is derived from an EMBL/GenBank/DDBJ whole genome shotgun (WGS) entry which is preliminary data.</text>
</comment>
<dbReference type="AlphaFoldDB" id="A0A1Y5F4I0"/>
<sequence length="600" mass="67896">MDEHSTLDFHFTCEEENFDSLREYFIEGINIDCQDDDGETALFNAITNQSMRIADILLSLGANPSLGNTKSDYPLHIAVEAQNMYLVKLLLWNGARSMIDERNSCGDTCLRIACKLNNDEIVQMLLNFGAKPNKSLEEKNELDMAFEQENQSLIKSLVSVTDVESLNTKNQFGEDYVELAIKLKAPELIKHLIKHGSKIDESLISKLSVDNEQDFIDSLLDMIENELEDEFIDQEDQKVYLSNLKQWIEDENTWVNGLQTLSEELIKIKGMKCEFKEKIEIVKGKVELNLSMMSLESRVEHIRDYIRIKGKPIIESESIAIKVAQPIPPKKEVPEVNNAKDQVSLDFELALKDQNIEKLTELLDSNLLQRSFKVDANTPALLYASTTNNLQLFHLLFRNKVYNNQLKELKYCWKIAKKHENQNIVAYLKILGFPDPPLAKSGKNVDPKNELFLACKLNDVEFLEEKLEEGLNLDGFYNHETLLTLAGRSGAENCLKYILANGGKVNLKNEKDETALFTAVLKESPQCVDILIAAGAKLDSWNKGLTPLMMAAAKGNSNIVFKLLTAGADKSKKTTKGISAERMAKVKGHEETVLLIERWK</sequence>
<dbReference type="Proteomes" id="UP000196531">
    <property type="component" value="Unassembled WGS sequence"/>
</dbReference>
<feature type="repeat" description="ANK" evidence="3">
    <location>
        <begin position="543"/>
        <end position="575"/>
    </location>
</feature>
<dbReference type="Pfam" id="PF12796">
    <property type="entry name" value="Ank_2"/>
    <property type="match status" value="2"/>
</dbReference>
<dbReference type="Gene3D" id="1.25.40.20">
    <property type="entry name" value="Ankyrin repeat-containing domain"/>
    <property type="match status" value="2"/>
</dbReference>
<evidence type="ECO:0000256" key="1">
    <source>
        <dbReference type="ARBA" id="ARBA00022737"/>
    </source>
</evidence>
<proteinExistence type="predicted"/>
<dbReference type="InterPro" id="IPR036770">
    <property type="entry name" value="Ankyrin_rpt-contain_sf"/>
</dbReference>
<evidence type="ECO:0000313" key="5">
    <source>
        <dbReference type="Proteomes" id="UP000196531"/>
    </source>
</evidence>
<gene>
    <name evidence="4" type="ORF">A9Q84_16780</name>
</gene>
<feature type="repeat" description="ANK" evidence="3">
    <location>
        <begin position="105"/>
        <end position="137"/>
    </location>
</feature>
<dbReference type="PROSITE" id="PS50088">
    <property type="entry name" value="ANK_REPEAT"/>
    <property type="match status" value="4"/>
</dbReference>
<name>A0A1Y5F4I0_9BACT</name>
<accession>A0A1Y5F4I0</accession>
<evidence type="ECO:0000256" key="3">
    <source>
        <dbReference type="PROSITE-ProRule" id="PRU00023"/>
    </source>
</evidence>
<dbReference type="InterPro" id="IPR002110">
    <property type="entry name" value="Ankyrin_rpt"/>
</dbReference>
<evidence type="ECO:0008006" key="6">
    <source>
        <dbReference type="Google" id="ProtNLM"/>
    </source>
</evidence>
<dbReference type="EMBL" id="MAAO01000008">
    <property type="protein sequence ID" value="OUR95488.1"/>
    <property type="molecule type" value="Genomic_DNA"/>
</dbReference>
<evidence type="ECO:0000256" key="2">
    <source>
        <dbReference type="ARBA" id="ARBA00023043"/>
    </source>
</evidence>
<protein>
    <recommendedName>
        <fullName evidence="6">Ankyrin repeat protein</fullName>
    </recommendedName>
</protein>
<reference evidence="5" key="1">
    <citation type="journal article" date="2017" name="Proc. Natl. Acad. Sci. U.S.A.">
        <title>Simulation of Deepwater Horizon oil plume reveals substrate specialization within a complex community of hydrocarbon-degraders.</title>
        <authorList>
            <person name="Hu P."/>
            <person name="Dubinsky E.A."/>
            <person name="Probst A.J."/>
            <person name="Wang J."/>
            <person name="Sieber C.M.K."/>
            <person name="Tom L.M."/>
            <person name="Gardinali P."/>
            <person name="Banfield J.F."/>
            <person name="Atlas R.M."/>
            <person name="Andersen G.L."/>
        </authorList>
    </citation>
    <scope>NUCLEOTIDE SEQUENCE [LARGE SCALE GENOMIC DNA]</scope>
</reference>
<keyword evidence="1" id="KW-0677">Repeat</keyword>
<dbReference type="SMART" id="SM00248">
    <property type="entry name" value="ANK"/>
    <property type="match status" value="8"/>
</dbReference>
<feature type="repeat" description="ANK" evidence="3">
    <location>
        <begin position="37"/>
        <end position="69"/>
    </location>
</feature>
<dbReference type="PANTHER" id="PTHR24198:SF165">
    <property type="entry name" value="ANKYRIN REPEAT-CONTAINING PROTEIN-RELATED"/>
    <property type="match status" value="1"/>
</dbReference>
<evidence type="ECO:0000313" key="4">
    <source>
        <dbReference type="EMBL" id="OUR95488.1"/>
    </source>
</evidence>
<feature type="repeat" description="ANK" evidence="3">
    <location>
        <begin position="70"/>
        <end position="102"/>
    </location>
</feature>
<dbReference type="PROSITE" id="PS50297">
    <property type="entry name" value="ANK_REP_REGION"/>
    <property type="match status" value="3"/>
</dbReference>
<dbReference type="SUPFAM" id="SSF48403">
    <property type="entry name" value="Ankyrin repeat"/>
    <property type="match status" value="2"/>
</dbReference>